<evidence type="ECO:0000313" key="3">
    <source>
        <dbReference type="Proteomes" id="UP000541770"/>
    </source>
</evidence>
<dbReference type="InterPro" id="IPR029068">
    <property type="entry name" value="Glyas_Bleomycin-R_OHBP_Dase"/>
</dbReference>
<comment type="caution">
    <text evidence="2">The sequence shown here is derived from an EMBL/GenBank/DDBJ whole genome shotgun (WGS) entry which is preliminary data.</text>
</comment>
<reference evidence="2 3" key="1">
    <citation type="submission" date="2020-07" db="EMBL/GenBank/DDBJ databases">
        <title>Diversity of carbapenemase encoding genes among Pseudomonas putida group clinical isolates in a tertiary Brazilian hospital.</title>
        <authorList>
            <person name="Alberto-Lei F."/>
            <person name="Nodari C.S."/>
            <person name="Streling A.P."/>
            <person name="Paulino J.T."/>
            <person name="Bessa-Neto F.O."/>
            <person name="Cayo R."/>
            <person name="Gales A.C."/>
        </authorList>
    </citation>
    <scope>NUCLEOTIDE SEQUENCE [LARGE SCALE GENOMIC DNA]</scope>
    <source>
        <strain evidence="2 3">14802</strain>
    </source>
</reference>
<protein>
    <submittedName>
        <fullName evidence="2">Bleomycin resistance family protein</fullName>
    </submittedName>
</protein>
<feature type="domain" description="Glyoxalase/fosfomycin resistance/dioxygenase" evidence="1">
    <location>
        <begin position="7"/>
        <end position="108"/>
    </location>
</feature>
<dbReference type="InterPro" id="IPR004360">
    <property type="entry name" value="Glyas_Fos-R_dOase_dom"/>
</dbReference>
<dbReference type="SUPFAM" id="SSF54593">
    <property type="entry name" value="Glyoxalase/Bleomycin resistance protein/Dihydroxybiphenyl dioxygenase"/>
    <property type="match status" value="1"/>
</dbReference>
<dbReference type="AlphaFoldDB" id="A0A7W2JTY0"/>
<accession>A0A7W2JTY0</accession>
<proteinExistence type="predicted"/>
<evidence type="ECO:0000313" key="2">
    <source>
        <dbReference type="EMBL" id="MBA6065101.1"/>
    </source>
</evidence>
<name>A0A7W2JTY0_9PSED</name>
<dbReference type="Pfam" id="PF00903">
    <property type="entry name" value="Glyoxalase"/>
    <property type="match status" value="1"/>
</dbReference>
<dbReference type="Proteomes" id="UP000541770">
    <property type="component" value="Unassembled WGS sequence"/>
</dbReference>
<gene>
    <name evidence="2" type="ORF">H4C75_10030</name>
</gene>
<dbReference type="Gene3D" id="3.10.180.10">
    <property type="entry name" value="2,3-Dihydroxybiphenyl 1,2-Dioxygenase, domain 1"/>
    <property type="match status" value="1"/>
</dbReference>
<dbReference type="EMBL" id="JACGDE010000005">
    <property type="protein sequence ID" value="MBA6065101.1"/>
    <property type="molecule type" value="Genomic_DNA"/>
</dbReference>
<organism evidence="2 3">
    <name type="scientific">Pseudomonas mosselii</name>
    <dbReference type="NCBI Taxonomy" id="78327"/>
    <lineage>
        <taxon>Bacteria</taxon>
        <taxon>Pseudomonadati</taxon>
        <taxon>Pseudomonadota</taxon>
        <taxon>Gammaproteobacteria</taxon>
        <taxon>Pseudomonadales</taxon>
        <taxon>Pseudomonadaceae</taxon>
        <taxon>Pseudomonas</taxon>
    </lineage>
</organism>
<evidence type="ECO:0000259" key="1">
    <source>
        <dbReference type="Pfam" id="PF00903"/>
    </source>
</evidence>
<sequence>MPIAPLLRCTDLDATRRHYRDVLQFTVTDTTQSTLTVQLCDCSLLFTEQDLWRLPPGCAGTFYLVVEDVDGYYAQVRELADIAWPLHDTEYGSREFGVRDCNGYYLAFSQRHGDAVQAARVAS</sequence>
<dbReference type="RefSeq" id="WP_062364276.1">
    <property type="nucleotide sequence ID" value="NZ_CP133092.1"/>
</dbReference>